<comment type="caution">
    <text evidence="2">The sequence shown here is derived from an EMBL/GenBank/DDBJ whole genome shotgun (WGS) entry which is preliminary data.</text>
</comment>
<feature type="region of interest" description="Disordered" evidence="1">
    <location>
        <begin position="1"/>
        <end position="23"/>
    </location>
</feature>
<organism evidence="2 3">
    <name type="scientific">Monodon monoceros</name>
    <name type="common">Narwhal</name>
    <name type="synonym">Ceratodon monodon</name>
    <dbReference type="NCBI Taxonomy" id="40151"/>
    <lineage>
        <taxon>Eukaryota</taxon>
        <taxon>Metazoa</taxon>
        <taxon>Chordata</taxon>
        <taxon>Craniata</taxon>
        <taxon>Vertebrata</taxon>
        <taxon>Euteleostomi</taxon>
        <taxon>Mammalia</taxon>
        <taxon>Eutheria</taxon>
        <taxon>Laurasiatheria</taxon>
        <taxon>Artiodactyla</taxon>
        <taxon>Whippomorpha</taxon>
        <taxon>Cetacea</taxon>
        <taxon>Odontoceti</taxon>
        <taxon>Monodontidae</taxon>
        <taxon>Monodon</taxon>
    </lineage>
</organism>
<feature type="compositionally biased region" description="Polar residues" evidence="1">
    <location>
        <begin position="9"/>
        <end position="21"/>
    </location>
</feature>
<name>A0A4U1F084_MONMO</name>
<dbReference type="AlphaFoldDB" id="A0A4U1F084"/>
<gene>
    <name evidence="2" type="ORF">EI555_013387</name>
</gene>
<feature type="non-terminal residue" evidence="2">
    <location>
        <position position="1"/>
    </location>
</feature>
<dbReference type="EMBL" id="RWIC01000564">
    <property type="protein sequence ID" value="TKC42207.1"/>
    <property type="molecule type" value="Genomic_DNA"/>
</dbReference>
<sequence>VLRGGASQRPLTPNQNQQGQQADPLVAAAAVNSALAFGQGLAAGMPGYPVLAPAAYYDQTGALVVNAGARNGLGAPVRLVAPAPVIISSSAAQA</sequence>
<dbReference type="Proteomes" id="UP000308365">
    <property type="component" value="Unassembled WGS sequence"/>
</dbReference>
<protein>
    <submittedName>
        <fullName evidence="2">Uncharacterized protein</fullName>
    </submittedName>
</protein>
<accession>A0A4U1F084</accession>
<feature type="non-terminal residue" evidence="2">
    <location>
        <position position="94"/>
    </location>
</feature>
<evidence type="ECO:0000313" key="2">
    <source>
        <dbReference type="EMBL" id="TKC42207.1"/>
    </source>
</evidence>
<reference evidence="3" key="1">
    <citation type="journal article" date="2019" name="IScience">
        <title>Narwhal Genome Reveals Long-Term Low Genetic Diversity despite Current Large Abundance Size.</title>
        <authorList>
            <person name="Westbury M.V."/>
            <person name="Petersen B."/>
            <person name="Garde E."/>
            <person name="Heide-Jorgensen M.P."/>
            <person name="Lorenzen E.D."/>
        </authorList>
    </citation>
    <scope>NUCLEOTIDE SEQUENCE [LARGE SCALE GENOMIC DNA]</scope>
</reference>
<evidence type="ECO:0000256" key="1">
    <source>
        <dbReference type="SAM" id="MobiDB-lite"/>
    </source>
</evidence>
<proteinExistence type="predicted"/>
<evidence type="ECO:0000313" key="3">
    <source>
        <dbReference type="Proteomes" id="UP000308365"/>
    </source>
</evidence>